<dbReference type="AlphaFoldDB" id="A0A2S5B779"/>
<dbReference type="STRING" id="741276.A0A2S5B779"/>
<reference evidence="2 3" key="1">
    <citation type="journal article" date="2018" name="Front. Microbiol.">
        <title>Prospects for Fungal Bioremediation of Acidic Radioactive Waste Sites: Characterization and Genome Sequence of Rhodotorula taiwanensis MD1149.</title>
        <authorList>
            <person name="Tkavc R."/>
            <person name="Matrosova V.Y."/>
            <person name="Grichenko O.E."/>
            <person name="Gostincar C."/>
            <person name="Volpe R.P."/>
            <person name="Klimenkova P."/>
            <person name="Gaidamakova E.K."/>
            <person name="Zhou C.E."/>
            <person name="Stewart B.J."/>
            <person name="Lyman M.G."/>
            <person name="Malfatti S.A."/>
            <person name="Rubinfeld B."/>
            <person name="Courtot M."/>
            <person name="Singh J."/>
            <person name="Dalgard C.L."/>
            <person name="Hamilton T."/>
            <person name="Frey K.G."/>
            <person name="Gunde-Cimerman N."/>
            <person name="Dugan L."/>
            <person name="Daly M.J."/>
        </authorList>
    </citation>
    <scope>NUCLEOTIDE SEQUENCE [LARGE SCALE GENOMIC DNA]</scope>
    <source>
        <strain evidence="2 3">MD1149</strain>
    </source>
</reference>
<keyword evidence="3" id="KW-1185">Reference proteome</keyword>
<dbReference type="Proteomes" id="UP000237144">
    <property type="component" value="Unassembled WGS sequence"/>
</dbReference>
<gene>
    <name evidence="2" type="ORF">BMF94_4460</name>
</gene>
<feature type="region of interest" description="Disordered" evidence="1">
    <location>
        <begin position="1"/>
        <end position="30"/>
    </location>
</feature>
<name>A0A2S5B779_9BASI</name>
<feature type="compositionally biased region" description="Basic and acidic residues" evidence="1">
    <location>
        <begin position="21"/>
        <end position="30"/>
    </location>
</feature>
<sequence length="121" mass="14087">MVSPAVNHMRDTLCTISEGTSDARDERRRKGEASLRFASLRIKRARLSSDRRIVYGVVHRKTLQDRFDHHQAEKETQLRQHWLEEAKKAWAQKQIQSKDSLVTDPEAPGFDLEALLKSYEK</sequence>
<organism evidence="2 3">
    <name type="scientific">Rhodotorula taiwanensis</name>
    <dbReference type="NCBI Taxonomy" id="741276"/>
    <lineage>
        <taxon>Eukaryota</taxon>
        <taxon>Fungi</taxon>
        <taxon>Dikarya</taxon>
        <taxon>Basidiomycota</taxon>
        <taxon>Pucciniomycotina</taxon>
        <taxon>Microbotryomycetes</taxon>
        <taxon>Sporidiobolales</taxon>
        <taxon>Sporidiobolaceae</taxon>
        <taxon>Rhodotorula</taxon>
    </lineage>
</organism>
<dbReference type="OrthoDB" id="10255963at2759"/>
<evidence type="ECO:0000313" key="3">
    <source>
        <dbReference type="Proteomes" id="UP000237144"/>
    </source>
</evidence>
<dbReference type="EMBL" id="PJQD01000048">
    <property type="protein sequence ID" value="POY72632.1"/>
    <property type="molecule type" value="Genomic_DNA"/>
</dbReference>
<comment type="caution">
    <text evidence="2">The sequence shown here is derived from an EMBL/GenBank/DDBJ whole genome shotgun (WGS) entry which is preliminary data.</text>
</comment>
<evidence type="ECO:0000313" key="2">
    <source>
        <dbReference type="EMBL" id="POY72632.1"/>
    </source>
</evidence>
<evidence type="ECO:0000256" key="1">
    <source>
        <dbReference type="SAM" id="MobiDB-lite"/>
    </source>
</evidence>
<proteinExistence type="predicted"/>
<accession>A0A2S5B779</accession>
<protein>
    <submittedName>
        <fullName evidence="2">Uncharacterized protein</fullName>
    </submittedName>
</protein>